<dbReference type="InterPro" id="IPR025007">
    <property type="entry name" value="DUF3899"/>
</dbReference>
<keyword evidence="1" id="KW-0812">Transmembrane</keyword>
<evidence type="ECO:0000256" key="1">
    <source>
        <dbReference type="SAM" id="Phobius"/>
    </source>
</evidence>
<dbReference type="EMBL" id="NGJZ01000003">
    <property type="protein sequence ID" value="RSU06571.1"/>
    <property type="molecule type" value="Genomic_DNA"/>
</dbReference>
<evidence type="ECO:0000259" key="2">
    <source>
        <dbReference type="Pfam" id="PF13038"/>
    </source>
</evidence>
<keyword evidence="4" id="KW-1185">Reference proteome</keyword>
<feature type="transmembrane region" description="Helical" evidence="1">
    <location>
        <begin position="39"/>
        <end position="63"/>
    </location>
</feature>
<proteinExistence type="predicted"/>
<protein>
    <recommendedName>
        <fullName evidence="2">DUF3899 domain-containing protein</fullName>
    </recommendedName>
</protein>
<feature type="transmembrane region" description="Helical" evidence="1">
    <location>
        <begin position="7"/>
        <end position="27"/>
    </location>
</feature>
<organism evidence="3 4">
    <name type="scientific">Vagococcus entomophilus</name>
    <dbReference type="NCBI Taxonomy" id="1160095"/>
    <lineage>
        <taxon>Bacteria</taxon>
        <taxon>Bacillati</taxon>
        <taxon>Bacillota</taxon>
        <taxon>Bacilli</taxon>
        <taxon>Lactobacillales</taxon>
        <taxon>Enterococcaceae</taxon>
        <taxon>Vagococcus</taxon>
    </lineage>
</organism>
<reference evidence="3 4" key="1">
    <citation type="submission" date="2017-05" db="EMBL/GenBank/DDBJ databases">
        <title>Vagococcus spp. assemblies.</title>
        <authorList>
            <person name="Gulvik C.A."/>
        </authorList>
    </citation>
    <scope>NUCLEOTIDE SEQUENCE [LARGE SCALE GENOMIC DNA]</scope>
    <source>
        <strain evidence="3 4">DSM 24756</strain>
    </source>
</reference>
<feature type="domain" description="DUF3899" evidence="2">
    <location>
        <begin position="36"/>
        <end position="113"/>
    </location>
</feature>
<keyword evidence="1" id="KW-0472">Membrane</keyword>
<comment type="caution">
    <text evidence="3">The sequence shown here is derived from an EMBL/GenBank/DDBJ whole genome shotgun (WGS) entry which is preliminary data.</text>
</comment>
<dbReference type="Pfam" id="PF13038">
    <property type="entry name" value="DUF3899"/>
    <property type="match status" value="1"/>
</dbReference>
<feature type="transmembrane region" description="Helical" evidence="1">
    <location>
        <begin position="95"/>
        <end position="113"/>
    </location>
</feature>
<name>A0A430AFS0_9ENTE</name>
<dbReference type="Proteomes" id="UP000288669">
    <property type="component" value="Unassembled WGS sequence"/>
</dbReference>
<keyword evidence="1" id="KW-1133">Transmembrane helix</keyword>
<evidence type="ECO:0000313" key="4">
    <source>
        <dbReference type="Proteomes" id="UP000288669"/>
    </source>
</evidence>
<accession>A0A430AFS0</accession>
<gene>
    <name evidence="3" type="ORF">CBF30_10015</name>
</gene>
<dbReference type="AlphaFoldDB" id="A0A430AFS0"/>
<evidence type="ECO:0000313" key="3">
    <source>
        <dbReference type="EMBL" id="RSU06571.1"/>
    </source>
</evidence>
<sequence>MQTEKKAALTIVGIHLFLLLIKIIFNQNISVTAYGDTCFMIALFFLMIGALFSILGSGFFDFFQKNMKRQLFHKKNMKKANFIPLSQVAPRRPTYWFEVATFFLLISLLSLLFT</sequence>